<accession>A0AAN9JBU9</accession>
<reference evidence="2 3" key="1">
    <citation type="submission" date="2024-01" db="EMBL/GenBank/DDBJ databases">
        <title>The genomes of 5 underutilized Papilionoideae crops provide insights into root nodulation and disease resistance.</title>
        <authorList>
            <person name="Yuan L."/>
        </authorList>
    </citation>
    <scope>NUCLEOTIDE SEQUENCE [LARGE SCALE GENOMIC DNA]</scope>
    <source>
        <strain evidence="2">LY-2023</strain>
        <tissue evidence="2">Leaf</tissue>
    </source>
</reference>
<proteinExistence type="predicted"/>
<evidence type="ECO:0000313" key="3">
    <source>
        <dbReference type="Proteomes" id="UP001359559"/>
    </source>
</evidence>
<evidence type="ECO:0000256" key="1">
    <source>
        <dbReference type="SAM" id="MobiDB-lite"/>
    </source>
</evidence>
<feature type="region of interest" description="Disordered" evidence="1">
    <location>
        <begin position="216"/>
        <end position="238"/>
    </location>
</feature>
<keyword evidence="3" id="KW-1185">Reference proteome</keyword>
<dbReference type="Proteomes" id="UP001359559">
    <property type="component" value="Unassembled WGS sequence"/>
</dbReference>
<protein>
    <submittedName>
        <fullName evidence="2">Uncharacterized protein</fullName>
    </submittedName>
</protein>
<comment type="caution">
    <text evidence="2">The sequence shown here is derived from an EMBL/GenBank/DDBJ whole genome shotgun (WGS) entry which is preliminary data.</text>
</comment>
<organism evidence="2 3">
    <name type="scientific">Clitoria ternatea</name>
    <name type="common">Butterfly pea</name>
    <dbReference type="NCBI Taxonomy" id="43366"/>
    <lineage>
        <taxon>Eukaryota</taxon>
        <taxon>Viridiplantae</taxon>
        <taxon>Streptophyta</taxon>
        <taxon>Embryophyta</taxon>
        <taxon>Tracheophyta</taxon>
        <taxon>Spermatophyta</taxon>
        <taxon>Magnoliopsida</taxon>
        <taxon>eudicotyledons</taxon>
        <taxon>Gunneridae</taxon>
        <taxon>Pentapetalae</taxon>
        <taxon>rosids</taxon>
        <taxon>fabids</taxon>
        <taxon>Fabales</taxon>
        <taxon>Fabaceae</taxon>
        <taxon>Papilionoideae</taxon>
        <taxon>50 kb inversion clade</taxon>
        <taxon>NPAAA clade</taxon>
        <taxon>indigoferoid/millettioid clade</taxon>
        <taxon>Phaseoleae</taxon>
        <taxon>Clitoria</taxon>
    </lineage>
</organism>
<dbReference type="EMBL" id="JAYKXN010000004">
    <property type="protein sequence ID" value="KAK7295291.1"/>
    <property type="molecule type" value="Genomic_DNA"/>
</dbReference>
<feature type="region of interest" description="Disordered" evidence="1">
    <location>
        <begin position="1"/>
        <end position="52"/>
    </location>
</feature>
<name>A0AAN9JBU9_CLITE</name>
<dbReference type="AlphaFoldDB" id="A0AAN9JBU9"/>
<feature type="compositionally biased region" description="Acidic residues" evidence="1">
    <location>
        <begin position="1"/>
        <end position="12"/>
    </location>
</feature>
<gene>
    <name evidence="2" type="ORF">RJT34_18197</name>
</gene>
<feature type="compositionally biased region" description="Basic and acidic residues" evidence="1">
    <location>
        <begin position="13"/>
        <end position="22"/>
    </location>
</feature>
<sequence length="353" mass="39161">MTTNLDEEDQNLEEVHSKKKLETNTYASSDVEKKGVEPFSNKKEEDNVSHDGVEAIHPKVDHITSKDDHSLKPIKFVSQNKIRDPLFGKALEEWSWGIKELRDLYDYEESLPFHVGLTSKDYSYTLKSSEDYSLVMMKVTTKPKHRGYHSDTISDDDDADFNVDDEYESVEDDGSDEQHIPNYSDVDTDVEGDFDSIVVRNATNLPVGGVPSALEAVKESGRSEECGSSKENAPGRRSKECGPLYKLQIRPCVCHFRPSMGRIPASISSKHGTISAPVSSACVPCYASPSNGTNSPEFVLQLADSQTCSPATARLQLLQSISSHLHAIYSRASLHVCHMASMQDFVSCGDDFQ</sequence>
<evidence type="ECO:0000313" key="2">
    <source>
        <dbReference type="EMBL" id="KAK7295291.1"/>
    </source>
</evidence>
<feature type="compositionally biased region" description="Basic and acidic residues" evidence="1">
    <location>
        <begin position="30"/>
        <end position="52"/>
    </location>
</feature>